<dbReference type="InterPro" id="IPR001878">
    <property type="entry name" value="Znf_CCHC"/>
</dbReference>
<dbReference type="Pfam" id="PF08284">
    <property type="entry name" value="RVP_2"/>
    <property type="match status" value="1"/>
</dbReference>
<evidence type="ECO:0000256" key="5">
    <source>
        <dbReference type="ARBA" id="ARBA00022750"/>
    </source>
</evidence>
<keyword evidence="11" id="KW-0862">Zinc</keyword>
<evidence type="ECO:0000256" key="6">
    <source>
        <dbReference type="ARBA" id="ARBA00022759"/>
    </source>
</evidence>
<gene>
    <name evidence="13" type="ORF">Tci_450227</name>
</gene>
<dbReference type="PANTHER" id="PTHR37984">
    <property type="entry name" value="PROTEIN CBG26694"/>
    <property type="match status" value="1"/>
</dbReference>
<evidence type="ECO:0000256" key="9">
    <source>
        <dbReference type="ARBA" id="ARBA00023125"/>
    </source>
</evidence>
<dbReference type="InterPro" id="IPR036875">
    <property type="entry name" value="Znf_CCHC_sf"/>
</dbReference>
<evidence type="ECO:0000256" key="10">
    <source>
        <dbReference type="ARBA" id="ARBA00023268"/>
    </source>
</evidence>
<evidence type="ECO:0000256" key="11">
    <source>
        <dbReference type="PROSITE-ProRule" id="PRU00047"/>
    </source>
</evidence>
<dbReference type="SUPFAM" id="SSF57756">
    <property type="entry name" value="Retrovirus zinc finger-like domains"/>
    <property type="match status" value="1"/>
</dbReference>
<dbReference type="SUPFAM" id="SSF56672">
    <property type="entry name" value="DNA/RNA polymerases"/>
    <property type="match status" value="1"/>
</dbReference>
<dbReference type="GO" id="GO:0003964">
    <property type="term" value="F:RNA-directed DNA polymerase activity"/>
    <property type="evidence" value="ECO:0007669"/>
    <property type="project" value="UniProtKB-KW"/>
</dbReference>
<evidence type="ECO:0000256" key="7">
    <source>
        <dbReference type="ARBA" id="ARBA00022801"/>
    </source>
</evidence>
<keyword evidence="11" id="KW-0479">Metal-binding</keyword>
<comment type="caution">
    <text evidence="13">The sequence shown here is derived from an EMBL/GenBank/DDBJ whole genome shotgun (WGS) entry which is preliminary data.</text>
</comment>
<proteinExistence type="predicted"/>
<dbReference type="Pfam" id="PF00078">
    <property type="entry name" value="RVT_1"/>
    <property type="match status" value="1"/>
</dbReference>
<dbReference type="GO" id="GO:0006508">
    <property type="term" value="P:proteolysis"/>
    <property type="evidence" value="ECO:0007669"/>
    <property type="project" value="UniProtKB-KW"/>
</dbReference>
<dbReference type="InterPro" id="IPR043502">
    <property type="entry name" value="DNA/RNA_pol_sf"/>
</dbReference>
<evidence type="ECO:0000313" key="13">
    <source>
        <dbReference type="EMBL" id="GEY78253.1"/>
    </source>
</evidence>
<dbReference type="GO" id="GO:0008233">
    <property type="term" value="F:peptidase activity"/>
    <property type="evidence" value="ECO:0007669"/>
    <property type="project" value="UniProtKB-KW"/>
</dbReference>
<keyword evidence="7" id="KW-0378">Hydrolase</keyword>
<dbReference type="InterPro" id="IPR043128">
    <property type="entry name" value="Rev_trsase/Diguanyl_cyclase"/>
</dbReference>
<keyword evidence="1" id="KW-0645">Protease</keyword>
<feature type="domain" description="CCHC-type" evidence="12">
    <location>
        <begin position="240"/>
        <end position="255"/>
    </location>
</feature>
<accession>A0A699HWZ1</accession>
<dbReference type="InterPro" id="IPR050951">
    <property type="entry name" value="Retrovirus_Pol_polyprotein"/>
</dbReference>
<keyword evidence="8 13" id="KW-0695">RNA-directed DNA polymerase</keyword>
<evidence type="ECO:0000256" key="3">
    <source>
        <dbReference type="ARBA" id="ARBA00022695"/>
    </source>
</evidence>
<dbReference type="Pfam" id="PF17919">
    <property type="entry name" value="RT_RNaseH_2"/>
    <property type="match status" value="1"/>
</dbReference>
<evidence type="ECO:0000256" key="2">
    <source>
        <dbReference type="ARBA" id="ARBA00022679"/>
    </source>
</evidence>
<organism evidence="13">
    <name type="scientific">Tanacetum cinerariifolium</name>
    <name type="common">Dalmatian daisy</name>
    <name type="synonym">Chrysanthemum cinerariifolium</name>
    <dbReference type="NCBI Taxonomy" id="118510"/>
    <lineage>
        <taxon>Eukaryota</taxon>
        <taxon>Viridiplantae</taxon>
        <taxon>Streptophyta</taxon>
        <taxon>Embryophyta</taxon>
        <taxon>Tracheophyta</taxon>
        <taxon>Spermatophyta</taxon>
        <taxon>Magnoliopsida</taxon>
        <taxon>eudicotyledons</taxon>
        <taxon>Gunneridae</taxon>
        <taxon>Pentapetalae</taxon>
        <taxon>asterids</taxon>
        <taxon>campanulids</taxon>
        <taxon>Asterales</taxon>
        <taxon>Asteraceae</taxon>
        <taxon>Asteroideae</taxon>
        <taxon>Anthemideae</taxon>
        <taxon>Anthemidinae</taxon>
        <taxon>Tanacetum</taxon>
    </lineage>
</organism>
<dbReference type="Gene3D" id="4.10.60.10">
    <property type="entry name" value="Zinc finger, CCHC-type"/>
    <property type="match status" value="1"/>
</dbReference>
<dbReference type="PROSITE" id="PS50158">
    <property type="entry name" value="ZF_CCHC"/>
    <property type="match status" value="1"/>
</dbReference>
<dbReference type="CDD" id="cd01647">
    <property type="entry name" value="RT_LTR"/>
    <property type="match status" value="1"/>
</dbReference>
<dbReference type="GO" id="GO:0003676">
    <property type="term" value="F:nucleic acid binding"/>
    <property type="evidence" value="ECO:0007669"/>
    <property type="project" value="InterPro"/>
</dbReference>
<reference evidence="13" key="1">
    <citation type="journal article" date="2019" name="Sci. Rep.">
        <title>Draft genome of Tanacetum cinerariifolium, the natural source of mosquito coil.</title>
        <authorList>
            <person name="Yamashiro T."/>
            <person name="Shiraishi A."/>
            <person name="Satake H."/>
            <person name="Nakayama K."/>
        </authorList>
    </citation>
    <scope>NUCLEOTIDE SEQUENCE</scope>
</reference>
<dbReference type="FunFam" id="3.30.70.270:FF:000063">
    <property type="entry name" value="Zinc knuckle domaincontaining protein"/>
    <property type="match status" value="1"/>
</dbReference>
<keyword evidence="9" id="KW-0238">DNA-binding</keyword>
<dbReference type="InterPro" id="IPR000477">
    <property type="entry name" value="RT_dom"/>
</dbReference>
<evidence type="ECO:0000259" key="12">
    <source>
        <dbReference type="PROSITE" id="PS50158"/>
    </source>
</evidence>
<evidence type="ECO:0000256" key="1">
    <source>
        <dbReference type="ARBA" id="ARBA00022670"/>
    </source>
</evidence>
<sequence>MKCQPLNFKGTEGVVGLPQWLKKIKSVFHISGCAIDNQVKFTTCTLVGAVLTWWNGHVRTLGHDAAYAMTWGTLKKKLMDKYCPKSEIKKLEIELWNLRVKGNDIAAYTQRFQELALMCTKFLADETEKVDKYISGLLDNIHGNVMSARPKTLDETIELANDLMDQKLRTYAERQNENKRKVYTGDLPLCTKCNYHHTGQCAPKCGKCKRYGHTTTDCRVNTNNNNNNNNNNKNQKAGACYECGNTGHIKKNCPKLKNHGNGSRNGVAQGRVYALGGRDASPDSNVITGVNTIIRDCTLNFMNRPFNIDLMPVPLGSFEVIIGMDWLTKYHGDFPEVFPEDLPGIPPARPVEFQIDLVPGYHQLRVREEDIPKTAFRTRYGHYEFQVMPFGLTNAPTVFMDLMNRVCKPYLDKFMIVFIDDILIYSKNKKEHEEHLTLILELLKKEELYAKFSKCEFWIPKVQFLRHVIDGKGIHVDPSKIESIKDWASPKTPTEIRQFLGLAGYYRRFIKGFSKIAKSMTKLTQKNVKFDWEEKEEAVFQLIKHKLNEKVIAYASRQLKIHEKNYTTHDLELGAVVFALKM</sequence>
<dbReference type="InterPro" id="IPR041577">
    <property type="entry name" value="RT_RNaseH_2"/>
</dbReference>
<dbReference type="InterPro" id="IPR045358">
    <property type="entry name" value="Ty3_capsid"/>
</dbReference>
<dbReference type="Pfam" id="PF00098">
    <property type="entry name" value="zf-CCHC"/>
    <property type="match status" value="1"/>
</dbReference>
<dbReference type="Gene3D" id="3.10.10.10">
    <property type="entry name" value="HIV Type 1 Reverse Transcriptase, subunit A, domain 1"/>
    <property type="match status" value="1"/>
</dbReference>
<keyword evidence="5" id="KW-0064">Aspartyl protease</keyword>
<evidence type="ECO:0000256" key="8">
    <source>
        <dbReference type="ARBA" id="ARBA00022918"/>
    </source>
</evidence>
<keyword evidence="10" id="KW-0511">Multifunctional enzyme</keyword>
<dbReference type="Gene3D" id="3.30.70.270">
    <property type="match status" value="2"/>
</dbReference>
<dbReference type="SMART" id="SM00343">
    <property type="entry name" value="ZnF_C2HC"/>
    <property type="match status" value="2"/>
</dbReference>
<dbReference type="FunFam" id="3.10.10.10:FF:000007">
    <property type="entry name" value="Retrovirus-related Pol polyprotein from transposon 17.6-like Protein"/>
    <property type="match status" value="1"/>
</dbReference>
<dbReference type="AlphaFoldDB" id="A0A699HWZ1"/>
<keyword evidence="6" id="KW-0255">Endonuclease</keyword>
<dbReference type="PANTHER" id="PTHR37984:SF5">
    <property type="entry name" value="PROTEIN NYNRIN-LIKE"/>
    <property type="match status" value="1"/>
</dbReference>
<keyword evidence="2" id="KW-0808">Transferase</keyword>
<keyword evidence="4" id="KW-0540">Nuclease</keyword>
<dbReference type="GO" id="GO:0008270">
    <property type="term" value="F:zinc ion binding"/>
    <property type="evidence" value="ECO:0007669"/>
    <property type="project" value="UniProtKB-KW"/>
</dbReference>
<dbReference type="GO" id="GO:0004519">
    <property type="term" value="F:endonuclease activity"/>
    <property type="evidence" value="ECO:0007669"/>
    <property type="project" value="UniProtKB-KW"/>
</dbReference>
<name>A0A699HWZ1_TANCI</name>
<keyword evidence="11" id="KW-0863">Zinc-finger</keyword>
<protein>
    <submittedName>
        <fullName evidence="13">Putative reverse transcriptase domain-containing protein</fullName>
    </submittedName>
</protein>
<dbReference type="Pfam" id="PF19259">
    <property type="entry name" value="Ty3_capsid"/>
    <property type="match status" value="1"/>
</dbReference>
<dbReference type="EMBL" id="BKCJ010209226">
    <property type="protein sequence ID" value="GEY78253.1"/>
    <property type="molecule type" value="Genomic_DNA"/>
</dbReference>
<keyword evidence="3" id="KW-0548">Nucleotidyltransferase</keyword>
<evidence type="ECO:0000256" key="4">
    <source>
        <dbReference type="ARBA" id="ARBA00022722"/>
    </source>
</evidence>